<evidence type="ECO:0000313" key="1">
    <source>
        <dbReference type="EMBL" id="KAA9238419.1"/>
    </source>
</evidence>
<dbReference type="CDD" id="cd00093">
    <property type="entry name" value="HTH_XRE"/>
    <property type="match status" value="1"/>
</dbReference>
<dbReference type="GO" id="GO:0003677">
    <property type="term" value="F:DNA binding"/>
    <property type="evidence" value="ECO:0007669"/>
    <property type="project" value="InterPro"/>
</dbReference>
<proteinExistence type="predicted"/>
<evidence type="ECO:0000313" key="2">
    <source>
        <dbReference type="Proteomes" id="UP000326476"/>
    </source>
</evidence>
<dbReference type="RefSeq" id="WP_111853481.1">
    <property type="nucleotide sequence ID" value="NZ_CP127382.2"/>
</dbReference>
<comment type="caution">
    <text evidence="1">The sequence shown here is derived from an EMBL/GenBank/DDBJ whole genome shotgun (WGS) entry which is preliminary data.</text>
</comment>
<dbReference type="Proteomes" id="UP000326476">
    <property type="component" value="Unassembled WGS sequence"/>
</dbReference>
<dbReference type="EMBL" id="VYVN01000026">
    <property type="protein sequence ID" value="KAA9238419.1"/>
    <property type="molecule type" value="Genomic_DNA"/>
</dbReference>
<gene>
    <name evidence="1" type="ORF">F6I34_08525</name>
</gene>
<name>A0A329PKR8_9LACT</name>
<dbReference type="Pfam" id="PF01381">
    <property type="entry name" value="HTH_3"/>
    <property type="match status" value="1"/>
</dbReference>
<organism evidence="1 2">
    <name type="scientific">Aerococcus tenax</name>
    <dbReference type="NCBI Taxonomy" id="3078812"/>
    <lineage>
        <taxon>Bacteria</taxon>
        <taxon>Bacillati</taxon>
        <taxon>Bacillota</taxon>
        <taxon>Bacilli</taxon>
        <taxon>Lactobacillales</taxon>
        <taxon>Aerococcaceae</taxon>
        <taxon>Aerococcus</taxon>
    </lineage>
</organism>
<reference evidence="2" key="1">
    <citation type="submission" date="2019-09" db="EMBL/GenBank/DDBJ databases">
        <title>Draft genome sequence assemblies of isolates from the urinary tract.</title>
        <authorList>
            <person name="Mores C.R."/>
            <person name="Putonti C."/>
            <person name="Wolfe A.J."/>
        </authorList>
    </citation>
    <scope>NUCLEOTIDE SEQUENCE [LARGE SCALE GENOMIC DNA]</scope>
    <source>
        <strain evidence="2">UMB8614</strain>
    </source>
</reference>
<keyword evidence="2" id="KW-1185">Reference proteome</keyword>
<dbReference type="Gene3D" id="1.10.260.40">
    <property type="entry name" value="lambda repressor-like DNA-binding domains"/>
    <property type="match status" value="1"/>
</dbReference>
<dbReference type="SUPFAM" id="SSF47413">
    <property type="entry name" value="lambda repressor-like DNA-binding domains"/>
    <property type="match status" value="1"/>
</dbReference>
<accession>A0A329PKR8</accession>
<dbReference type="PROSITE" id="PS50943">
    <property type="entry name" value="HTH_CROC1"/>
    <property type="match status" value="1"/>
</dbReference>
<dbReference type="InterPro" id="IPR010982">
    <property type="entry name" value="Lambda_DNA-bd_dom_sf"/>
</dbReference>
<dbReference type="SMART" id="SM00530">
    <property type="entry name" value="HTH_XRE"/>
    <property type="match status" value="1"/>
</dbReference>
<protein>
    <submittedName>
        <fullName evidence="1">Helix-turn-helix transcriptional regulator</fullName>
    </submittedName>
</protein>
<dbReference type="InterPro" id="IPR001387">
    <property type="entry name" value="Cro/C1-type_HTH"/>
</dbReference>
<dbReference type="AlphaFoldDB" id="A0A329PKR8"/>
<sequence>MDINKDKVGKRIKKIRTDRGWSLEVYGEKIEDPPVKPGIISRWENGKSLPNNQRIKAIADIGGITVDELLHGNQKDRLFNLLCSAIDENSELYSIALIDKIIKFLNFYDNLIDKMLSIGDSETSSKIEEQAIISFFHNNLDNFIKYTKDLGFNLNFDQPEQIINKFIRYVDLASMRAKETYEGAEAVIQNALESINPYLYTKDTFEEFINDEDYIKWFKNKSEAAEKYFISKLYENVQETVIEVGKKYWDYRIDIMNDEEDQKE</sequence>